<comment type="caution">
    <text evidence="2">The sequence shown here is derived from an EMBL/GenBank/DDBJ whole genome shotgun (WGS) entry which is preliminary data.</text>
</comment>
<dbReference type="PANTHER" id="PTHR28060">
    <property type="entry name" value="ATP SYNTHASE SUBUNIT J, MITOCHONDRIAL"/>
    <property type="match status" value="1"/>
</dbReference>
<accession>A0ABR3ISX7</accession>
<dbReference type="Pfam" id="PF04911">
    <property type="entry name" value="ATP-synt_J"/>
    <property type="match status" value="1"/>
</dbReference>
<reference evidence="3" key="1">
    <citation type="submission" date="2024-06" db="EMBL/GenBank/DDBJ databases">
        <title>Multi-omics analyses provide insights into the biosynthesis of the anticancer antibiotic pleurotin in Hohenbuehelia grisea.</title>
        <authorList>
            <person name="Weaver J.A."/>
            <person name="Alberti F."/>
        </authorList>
    </citation>
    <scope>NUCLEOTIDE SEQUENCE [LARGE SCALE GENOMIC DNA]</scope>
    <source>
        <strain evidence="3">T-177</strain>
    </source>
</reference>
<name>A0ABR3ISX7_9AGAR</name>
<dbReference type="EMBL" id="JASNQZ010000015">
    <property type="protein sequence ID" value="KAL0946383.1"/>
    <property type="molecule type" value="Genomic_DNA"/>
</dbReference>
<feature type="region of interest" description="Disordered" evidence="1">
    <location>
        <begin position="56"/>
        <end position="79"/>
    </location>
</feature>
<organism evidence="2 3">
    <name type="scientific">Hohenbuehelia grisea</name>
    <dbReference type="NCBI Taxonomy" id="104357"/>
    <lineage>
        <taxon>Eukaryota</taxon>
        <taxon>Fungi</taxon>
        <taxon>Dikarya</taxon>
        <taxon>Basidiomycota</taxon>
        <taxon>Agaricomycotina</taxon>
        <taxon>Agaricomycetes</taxon>
        <taxon>Agaricomycetidae</taxon>
        <taxon>Agaricales</taxon>
        <taxon>Pleurotineae</taxon>
        <taxon>Pleurotaceae</taxon>
        <taxon>Hohenbuehelia</taxon>
    </lineage>
</organism>
<dbReference type="Proteomes" id="UP001556367">
    <property type="component" value="Unassembled WGS sequence"/>
</dbReference>
<keyword evidence="3" id="KW-1185">Reference proteome</keyword>
<evidence type="ECO:0000313" key="3">
    <source>
        <dbReference type="Proteomes" id="UP001556367"/>
    </source>
</evidence>
<dbReference type="PANTHER" id="PTHR28060:SF1">
    <property type="entry name" value="ATP SYNTHASE SUBUNIT J, MITOCHONDRIAL"/>
    <property type="match status" value="1"/>
</dbReference>
<gene>
    <name evidence="2" type="ORF">HGRIS_012613</name>
</gene>
<protein>
    <submittedName>
        <fullName evidence="2">Uncharacterized protein</fullName>
    </submittedName>
</protein>
<proteinExistence type="predicted"/>
<evidence type="ECO:0000256" key="1">
    <source>
        <dbReference type="SAM" id="MobiDB-lite"/>
    </source>
</evidence>
<sequence>MAALPDGDLHLPLPARRDPTSDRVLHLQFLKPMWPFMAAGALTFYLVAKVQDTAVRSPEYASDPRNPYAPQIAKEGAHH</sequence>
<dbReference type="InterPro" id="IPR006995">
    <property type="entry name" value="ATP_synth_F0_jsu"/>
</dbReference>
<evidence type="ECO:0000313" key="2">
    <source>
        <dbReference type="EMBL" id="KAL0946383.1"/>
    </source>
</evidence>